<keyword evidence="5" id="KW-0997">Cell inner membrane</keyword>
<gene>
    <name evidence="11" type="ordered locus">Desdi_3185</name>
</gene>
<evidence type="ECO:0000256" key="9">
    <source>
        <dbReference type="RuleBase" id="RU361157"/>
    </source>
</evidence>
<organism evidence="11 12">
    <name type="scientific">Desulfitobacterium dichloroeliminans (strain LMG P-21439 / DCA1)</name>
    <dbReference type="NCBI Taxonomy" id="871963"/>
    <lineage>
        <taxon>Bacteria</taxon>
        <taxon>Bacillati</taxon>
        <taxon>Bacillota</taxon>
        <taxon>Clostridia</taxon>
        <taxon>Eubacteriales</taxon>
        <taxon>Desulfitobacteriaceae</taxon>
        <taxon>Desulfitobacterium</taxon>
    </lineage>
</organism>
<evidence type="ECO:0000256" key="3">
    <source>
        <dbReference type="ARBA" id="ARBA00022448"/>
    </source>
</evidence>
<evidence type="ECO:0000256" key="7">
    <source>
        <dbReference type="ARBA" id="ARBA00022989"/>
    </source>
</evidence>
<dbReference type="GO" id="GO:0043190">
    <property type="term" value="C:ATP-binding cassette (ABC) transporter complex"/>
    <property type="evidence" value="ECO:0007669"/>
    <property type="project" value="InterPro"/>
</dbReference>
<dbReference type="GO" id="GO:0140359">
    <property type="term" value="F:ABC-type transporter activity"/>
    <property type="evidence" value="ECO:0007669"/>
    <property type="project" value="InterPro"/>
</dbReference>
<comment type="similarity">
    <text evidence="2 9">Belongs to the ABC-2 integral membrane protein family.</text>
</comment>
<evidence type="ECO:0000256" key="2">
    <source>
        <dbReference type="ARBA" id="ARBA00007783"/>
    </source>
</evidence>
<name>L0F9U7_DESDL</name>
<dbReference type="Proteomes" id="UP000010797">
    <property type="component" value="Chromosome"/>
</dbReference>
<feature type="domain" description="ABC transmembrane type-2" evidence="10">
    <location>
        <begin position="29"/>
        <end position="247"/>
    </location>
</feature>
<evidence type="ECO:0000313" key="11">
    <source>
        <dbReference type="EMBL" id="AGA70579.1"/>
    </source>
</evidence>
<dbReference type="Pfam" id="PF01061">
    <property type="entry name" value="ABC2_membrane"/>
    <property type="match status" value="1"/>
</dbReference>
<feature type="transmembrane region" description="Helical" evidence="9">
    <location>
        <begin position="139"/>
        <end position="162"/>
    </location>
</feature>
<dbReference type="GO" id="GO:0015920">
    <property type="term" value="P:lipopolysaccharide transport"/>
    <property type="evidence" value="ECO:0007669"/>
    <property type="project" value="TreeGrafter"/>
</dbReference>
<dbReference type="STRING" id="871963.Desdi_3185"/>
<dbReference type="AlphaFoldDB" id="L0F9U7"/>
<proteinExistence type="inferred from homology"/>
<sequence>MLNKMKKHRFLFEELVKRDFKKKYKRTVLGMLWSMLAPLLTLLAMAMVFTQFFGNSTPHFIIYMFAGNLIFSYYREATNGGMNALVSNSTIFSKVNVPKYMFLLSKNISSLINFGLTLVIFFLFVAIEGIPFTWKFLMLIYPIVCLLVFNIGLGLILSALYIIFKDVQYLYDVFTTLLMYFSAIFYTVNAYAPDIQSLFYLNPIYVYITYFRKIVIENTIPTYSFHLLAAFYSLMVLFIGGIIYKKYNYKFLYYV</sequence>
<dbReference type="InterPro" id="IPR013525">
    <property type="entry name" value="ABC2_TM"/>
</dbReference>
<dbReference type="InterPro" id="IPR000412">
    <property type="entry name" value="ABC_2_transport"/>
</dbReference>
<keyword evidence="4 9" id="KW-1003">Cell membrane</keyword>
<feature type="transmembrane region" description="Helical" evidence="9">
    <location>
        <begin position="169"/>
        <end position="192"/>
    </location>
</feature>
<evidence type="ECO:0000259" key="10">
    <source>
        <dbReference type="PROSITE" id="PS51012"/>
    </source>
</evidence>
<accession>L0F9U7</accession>
<dbReference type="PANTHER" id="PTHR30413">
    <property type="entry name" value="INNER MEMBRANE TRANSPORT PERMEASE"/>
    <property type="match status" value="1"/>
</dbReference>
<reference evidence="12" key="1">
    <citation type="submission" date="2012-02" db="EMBL/GenBank/DDBJ databases">
        <title>Complete sequence of Desulfitobacterium dichloroeliminans LMG P-21439.</title>
        <authorList>
            <person name="Lucas S."/>
            <person name="Han J."/>
            <person name="Lapidus A."/>
            <person name="Cheng J.-F."/>
            <person name="Goodwin L."/>
            <person name="Pitluck S."/>
            <person name="Peters L."/>
            <person name="Ovchinnikova G."/>
            <person name="Teshima H."/>
            <person name="Detter J.C."/>
            <person name="Han C."/>
            <person name="Tapia R."/>
            <person name="Land M."/>
            <person name="Hauser L."/>
            <person name="Kyrpides N."/>
            <person name="Ivanova N."/>
            <person name="Pagani I."/>
            <person name="Kruse T."/>
            <person name="de Vos W.M."/>
            <person name="Boon N."/>
            <person name="Smidt H."/>
            <person name="Woyke T."/>
        </authorList>
    </citation>
    <scope>NUCLEOTIDE SEQUENCE [LARGE SCALE GENOMIC DNA]</scope>
    <source>
        <strain evidence="12">LMG P-21439 / DCA1</strain>
    </source>
</reference>
<feature type="transmembrane region" description="Helical" evidence="9">
    <location>
        <begin position="108"/>
        <end position="127"/>
    </location>
</feature>
<dbReference type="PRINTS" id="PR00164">
    <property type="entry name" value="ABC2TRNSPORT"/>
</dbReference>
<dbReference type="OrthoDB" id="9786910at2"/>
<dbReference type="PROSITE" id="PS51012">
    <property type="entry name" value="ABC_TM2"/>
    <property type="match status" value="1"/>
</dbReference>
<keyword evidence="3 9" id="KW-0813">Transport</keyword>
<comment type="subcellular location">
    <subcellularLocation>
        <location evidence="1">Cell inner membrane</location>
        <topology evidence="1">Multi-pass membrane protein</topology>
    </subcellularLocation>
    <subcellularLocation>
        <location evidence="9">Cell membrane</location>
        <topology evidence="9">Multi-pass membrane protein</topology>
    </subcellularLocation>
</comment>
<evidence type="ECO:0000256" key="1">
    <source>
        <dbReference type="ARBA" id="ARBA00004429"/>
    </source>
</evidence>
<evidence type="ECO:0000256" key="5">
    <source>
        <dbReference type="ARBA" id="ARBA00022519"/>
    </source>
</evidence>
<dbReference type="EMBL" id="CP003344">
    <property type="protein sequence ID" value="AGA70579.1"/>
    <property type="molecule type" value="Genomic_DNA"/>
</dbReference>
<evidence type="ECO:0000313" key="12">
    <source>
        <dbReference type="Proteomes" id="UP000010797"/>
    </source>
</evidence>
<keyword evidence="12" id="KW-1185">Reference proteome</keyword>
<dbReference type="KEGG" id="ddl:Desdi_3185"/>
<keyword evidence="6 9" id="KW-0812">Transmembrane</keyword>
<feature type="transmembrane region" description="Helical" evidence="9">
    <location>
        <begin position="223"/>
        <end position="244"/>
    </location>
</feature>
<keyword evidence="7 9" id="KW-1133">Transmembrane helix</keyword>
<dbReference type="InterPro" id="IPR047817">
    <property type="entry name" value="ABC2_TM_bact-type"/>
</dbReference>
<dbReference type="RefSeq" id="WP_015263539.1">
    <property type="nucleotide sequence ID" value="NC_019903.1"/>
</dbReference>
<dbReference type="HOGENOM" id="CLU_060703_2_0_9"/>
<keyword evidence="8 9" id="KW-0472">Membrane</keyword>
<dbReference type="PANTHER" id="PTHR30413:SF8">
    <property type="entry name" value="TRANSPORT PERMEASE PROTEIN"/>
    <property type="match status" value="1"/>
</dbReference>
<dbReference type="eggNOG" id="COG1682">
    <property type="taxonomic scope" value="Bacteria"/>
</dbReference>
<evidence type="ECO:0000256" key="6">
    <source>
        <dbReference type="ARBA" id="ARBA00022692"/>
    </source>
</evidence>
<evidence type="ECO:0000256" key="4">
    <source>
        <dbReference type="ARBA" id="ARBA00022475"/>
    </source>
</evidence>
<protein>
    <recommendedName>
        <fullName evidence="9">Transport permease protein</fullName>
    </recommendedName>
</protein>
<evidence type="ECO:0000256" key="8">
    <source>
        <dbReference type="ARBA" id="ARBA00023136"/>
    </source>
</evidence>
<feature type="transmembrane region" description="Helical" evidence="9">
    <location>
        <begin position="27"/>
        <end position="50"/>
    </location>
</feature>
<feature type="transmembrane region" description="Helical" evidence="9">
    <location>
        <begin position="56"/>
        <end position="74"/>
    </location>
</feature>